<proteinExistence type="predicted"/>
<dbReference type="eggNOG" id="ENOG5032R5Z">
    <property type="taxonomic scope" value="Bacteria"/>
</dbReference>
<accession>D2ZZC5</accession>
<organism evidence="1 2">
    <name type="scientific">Neisseria mucosa (strain ATCC 25996 / DSM 4631 / NCTC 10774 / M26)</name>
    <dbReference type="NCBI Taxonomy" id="546266"/>
    <lineage>
        <taxon>Bacteria</taxon>
        <taxon>Pseudomonadati</taxon>
        <taxon>Pseudomonadota</taxon>
        <taxon>Betaproteobacteria</taxon>
        <taxon>Neisseriales</taxon>
        <taxon>Neisseriaceae</taxon>
        <taxon>Neisseria</taxon>
    </lineage>
</organism>
<reference evidence="1 2" key="1">
    <citation type="submission" date="2009-10" db="EMBL/GenBank/DDBJ databases">
        <authorList>
            <person name="Weinstock G."/>
            <person name="Sodergren E."/>
            <person name="Clifton S."/>
            <person name="Fulton L."/>
            <person name="Fulton B."/>
            <person name="Courtney L."/>
            <person name="Fronick C."/>
            <person name="Harrison M."/>
            <person name="Strong C."/>
            <person name="Farmer C."/>
            <person name="Delahaunty K."/>
            <person name="Markovic C."/>
            <person name="Hall O."/>
            <person name="Minx P."/>
            <person name="Tomlinson C."/>
            <person name="Mitreva M."/>
            <person name="Nelson J."/>
            <person name="Hou S."/>
            <person name="Wollam A."/>
            <person name="Pepin K.H."/>
            <person name="Johnson M."/>
            <person name="Bhonagiri V."/>
            <person name="Nash W.E."/>
            <person name="Warren W."/>
            <person name="Chinwalla A."/>
            <person name="Mardis E.R."/>
            <person name="Wilson R.K."/>
        </authorList>
    </citation>
    <scope>NUCLEOTIDE SEQUENCE [LARGE SCALE GENOMIC DNA]</scope>
    <source>
        <strain evidence="2">ATCC 25996 / DSM 4631 / NCTC 10774 / M26</strain>
    </source>
</reference>
<sequence length="230" mass="25919">MPEAVNSEESVLMKPLIFLLPAVLSLHAAAQNYVIADDRLSSGVLTLEGSSFSVSTVNPNGNVCDYEGIVRNRIASDGEGCVVHFSFKRDSVRLDVPESAREACQSYCGHNAFFDGVYYKMPTACASKYAEAAERRFQAAYRDKRFREAANLKRQYLNQCGRFLYLTDWMRGLNDLAVSFKNAGDKAACRKTLAPLSEWLRDYRPNYINETDYKREASAARFNLKQCEAE</sequence>
<gene>
    <name evidence="1" type="ORF">NEIMUCOT_06000</name>
</gene>
<name>D2ZZC5_NEIM2</name>
<protein>
    <submittedName>
        <fullName evidence="1">Uncharacterized protein</fullName>
    </submittedName>
</protein>
<dbReference type="Proteomes" id="UP000003344">
    <property type="component" value="Unassembled WGS sequence"/>
</dbReference>
<comment type="caution">
    <text evidence="1">The sequence shown here is derived from an EMBL/GenBank/DDBJ whole genome shotgun (WGS) entry which is preliminary data.</text>
</comment>
<dbReference type="AlphaFoldDB" id="D2ZZC5"/>
<dbReference type="EMBL" id="ACDX02000017">
    <property type="protein sequence ID" value="EFC87627.1"/>
    <property type="molecule type" value="Genomic_DNA"/>
</dbReference>
<evidence type="ECO:0000313" key="1">
    <source>
        <dbReference type="EMBL" id="EFC87627.1"/>
    </source>
</evidence>
<evidence type="ECO:0000313" key="2">
    <source>
        <dbReference type="Proteomes" id="UP000003344"/>
    </source>
</evidence>